<reference evidence="2" key="1">
    <citation type="journal article" date="2019" name="Sci. Rep.">
        <title>Draft genome of Tanacetum cinerariifolium, the natural source of mosquito coil.</title>
        <authorList>
            <person name="Yamashiro T."/>
            <person name="Shiraishi A."/>
            <person name="Satake H."/>
            <person name="Nakayama K."/>
        </authorList>
    </citation>
    <scope>NUCLEOTIDE SEQUENCE</scope>
</reference>
<evidence type="ECO:0000256" key="1">
    <source>
        <dbReference type="SAM" id="MobiDB-lite"/>
    </source>
</evidence>
<comment type="caution">
    <text evidence="2">The sequence shown here is derived from an EMBL/GenBank/DDBJ whole genome shotgun (WGS) entry which is preliminary data.</text>
</comment>
<protein>
    <submittedName>
        <fullName evidence="2">Uncharacterized protein</fullName>
    </submittedName>
</protein>
<accession>A0A699V0S3</accession>
<feature type="region of interest" description="Disordered" evidence="1">
    <location>
        <begin position="1"/>
        <end position="52"/>
    </location>
</feature>
<sequence length="107" mass="10721">QRGASIEGHSSGVGRGRRSGARAAAGSEYTPGATPLSESERAPAAEPAGSTVRRTVWPRALMSDVAMGWLARLAGRLTDTLAVAGLGNTDTACTSWAGAVASGVAPE</sequence>
<name>A0A699V0S3_TANCI</name>
<evidence type="ECO:0000313" key="2">
    <source>
        <dbReference type="EMBL" id="GFD26956.1"/>
    </source>
</evidence>
<feature type="non-terminal residue" evidence="2">
    <location>
        <position position="107"/>
    </location>
</feature>
<dbReference type="EMBL" id="BKCJ011373002">
    <property type="protein sequence ID" value="GFD26956.1"/>
    <property type="molecule type" value="Genomic_DNA"/>
</dbReference>
<dbReference type="AlphaFoldDB" id="A0A699V0S3"/>
<feature type="non-terminal residue" evidence="2">
    <location>
        <position position="1"/>
    </location>
</feature>
<organism evidence="2">
    <name type="scientific">Tanacetum cinerariifolium</name>
    <name type="common">Dalmatian daisy</name>
    <name type="synonym">Chrysanthemum cinerariifolium</name>
    <dbReference type="NCBI Taxonomy" id="118510"/>
    <lineage>
        <taxon>Eukaryota</taxon>
        <taxon>Viridiplantae</taxon>
        <taxon>Streptophyta</taxon>
        <taxon>Embryophyta</taxon>
        <taxon>Tracheophyta</taxon>
        <taxon>Spermatophyta</taxon>
        <taxon>Magnoliopsida</taxon>
        <taxon>eudicotyledons</taxon>
        <taxon>Gunneridae</taxon>
        <taxon>Pentapetalae</taxon>
        <taxon>asterids</taxon>
        <taxon>campanulids</taxon>
        <taxon>Asterales</taxon>
        <taxon>Asteraceae</taxon>
        <taxon>Asteroideae</taxon>
        <taxon>Anthemideae</taxon>
        <taxon>Anthemidinae</taxon>
        <taxon>Tanacetum</taxon>
    </lineage>
</organism>
<gene>
    <name evidence="2" type="ORF">Tci_898925</name>
</gene>
<proteinExistence type="predicted"/>